<dbReference type="EMBL" id="VDFR01000112">
    <property type="protein sequence ID" value="TNC39875.1"/>
    <property type="molecule type" value="Genomic_DNA"/>
</dbReference>
<name>A0A5C4MDS1_9ACTN</name>
<reference evidence="3 5" key="1">
    <citation type="submission" date="2019-05" db="EMBL/GenBank/DDBJ databases">
        <title>Mumia sp. nov., isolated from the intestinal contents of plateau pika (Ochotona curzoniae) in the Qinghai-Tibet plateau of China.</title>
        <authorList>
            <person name="Tian Z."/>
        </authorList>
    </citation>
    <scope>NUCLEOTIDE SEQUENCE [LARGE SCALE GENOMIC DNA]</scope>
    <source>
        <strain evidence="5">527</strain>
        <strain evidence="3">Z527</strain>
    </source>
</reference>
<protein>
    <submittedName>
        <fullName evidence="3">DUF222 domain-containing protein</fullName>
    </submittedName>
</protein>
<accession>A0A5C4MDS1</accession>
<dbReference type="Pfam" id="PF01844">
    <property type="entry name" value="HNH"/>
    <property type="match status" value="1"/>
</dbReference>
<proteinExistence type="inferred from homology"/>
<dbReference type="OrthoDB" id="3741440at2"/>
<dbReference type="InterPro" id="IPR003615">
    <property type="entry name" value="HNH_nuc"/>
</dbReference>
<dbReference type="SMART" id="SM00507">
    <property type="entry name" value="HNHc"/>
    <property type="match status" value="1"/>
</dbReference>
<gene>
    <name evidence="4" type="ORF">FHE65_21945</name>
    <name evidence="3" type="ORF">FHE65_23630</name>
</gene>
<dbReference type="GO" id="GO:0004519">
    <property type="term" value="F:endonuclease activity"/>
    <property type="evidence" value="ECO:0007669"/>
    <property type="project" value="InterPro"/>
</dbReference>
<dbReference type="CDD" id="cd00085">
    <property type="entry name" value="HNHc"/>
    <property type="match status" value="1"/>
</dbReference>
<evidence type="ECO:0000256" key="1">
    <source>
        <dbReference type="ARBA" id="ARBA00023450"/>
    </source>
</evidence>
<sequence>MFDIEAIADLEGALEALADQSASRASDEQTCEVLRRLTAVADRVAGLQAVWLEQMEERRSHEVEGATSTAAWARRELRWDVKQSRAAIAAGRTMRVLAAVGDAHRAGEIRRAHVDAFTVALKKADRVVVEAAEDVMLEVARLCEPAELRAQLDHLVEVSHPEDLDRAYAAGMDKHDLQIARCGEGFHVTGFLDVVNGTRLVTWLTAAAAPRDADDTRSPAQRRVDAIGDLAAAALDHGMPSDRGVRPHVSVMVEAAWLAGEPGAQPPVLAGWGSVGPQLFDYLTCHADRTDLLVDGHTAGPTPQADVLNVGRTHRLATTAQRRAVHARQGGVCANPGCSGTHLELHHALWWDRDQGPTDLDNLVGLCPRCHQLVHTGRLSVDADGRRGFVFTRRTAGRIVQIEDHHRVRRQRLTTLLRTLRSARDPATGPPRRLALTGT</sequence>
<evidence type="ECO:0000313" key="5">
    <source>
        <dbReference type="Proteomes" id="UP000306740"/>
    </source>
</evidence>
<dbReference type="EMBL" id="VDFR01000103">
    <property type="protein sequence ID" value="TNC41764.1"/>
    <property type="molecule type" value="Genomic_DNA"/>
</dbReference>
<dbReference type="GO" id="GO:0003676">
    <property type="term" value="F:nucleic acid binding"/>
    <property type="evidence" value="ECO:0007669"/>
    <property type="project" value="InterPro"/>
</dbReference>
<dbReference type="Pfam" id="PF02720">
    <property type="entry name" value="DUF222"/>
    <property type="match status" value="1"/>
</dbReference>
<dbReference type="Proteomes" id="UP000306740">
    <property type="component" value="Unassembled WGS sequence"/>
</dbReference>
<evidence type="ECO:0000259" key="2">
    <source>
        <dbReference type="SMART" id="SM00507"/>
    </source>
</evidence>
<feature type="domain" description="HNH nuclease" evidence="2">
    <location>
        <begin position="320"/>
        <end position="372"/>
    </location>
</feature>
<evidence type="ECO:0000313" key="3">
    <source>
        <dbReference type="EMBL" id="TNC39875.1"/>
    </source>
</evidence>
<organism evidence="3 5">
    <name type="scientific">Mumia zhuanghuii</name>
    <dbReference type="NCBI Taxonomy" id="2585211"/>
    <lineage>
        <taxon>Bacteria</taxon>
        <taxon>Bacillati</taxon>
        <taxon>Actinomycetota</taxon>
        <taxon>Actinomycetes</taxon>
        <taxon>Propionibacteriales</taxon>
        <taxon>Nocardioidaceae</taxon>
        <taxon>Mumia</taxon>
    </lineage>
</organism>
<evidence type="ECO:0000313" key="4">
    <source>
        <dbReference type="EMBL" id="TNC41764.1"/>
    </source>
</evidence>
<dbReference type="InterPro" id="IPR002711">
    <property type="entry name" value="HNH"/>
</dbReference>
<dbReference type="Gene3D" id="1.10.30.50">
    <property type="match status" value="1"/>
</dbReference>
<dbReference type="GO" id="GO:0008270">
    <property type="term" value="F:zinc ion binding"/>
    <property type="evidence" value="ECO:0007669"/>
    <property type="project" value="InterPro"/>
</dbReference>
<dbReference type="InterPro" id="IPR003870">
    <property type="entry name" value="DUF222"/>
</dbReference>
<dbReference type="AlphaFoldDB" id="A0A5C4MDS1"/>
<dbReference type="RefSeq" id="WP_139085604.1">
    <property type="nucleotide sequence ID" value="NZ_VDFR01000103.1"/>
</dbReference>
<comment type="caution">
    <text evidence="3">The sequence shown here is derived from an EMBL/GenBank/DDBJ whole genome shotgun (WGS) entry which is preliminary data.</text>
</comment>
<comment type="similarity">
    <text evidence="1">Belongs to the Rv1128c/1148c/1588c/1702c/1945/3466 family.</text>
</comment>